<dbReference type="CDD" id="cd06557">
    <property type="entry name" value="KPHMT-like"/>
    <property type="match status" value="1"/>
</dbReference>
<keyword evidence="5" id="KW-0479">Metal-binding</keyword>
<comment type="function">
    <text evidence="5">Catalyzes the reversible reaction in which hydroxymethyl group from 5,10-methylenetetrahydrofolate is transferred onto alpha-ketoisovalerate to form ketopantoate.</text>
</comment>
<dbReference type="EC" id="2.1.2.11" evidence="5"/>
<dbReference type="HAMAP" id="MF_00156">
    <property type="entry name" value="PanB"/>
    <property type="match status" value="1"/>
</dbReference>
<dbReference type="InterPro" id="IPR040442">
    <property type="entry name" value="Pyrv_kinase-like_dom_sf"/>
</dbReference>
<dbReference type="NCBIfam" id="NF001452">
    <property type="entry name" value="PRK00311.1"/>
    <property type="match status" value="1"/>
</dbReference>
<dbReference type="PANTHER" id="PTHR20881">
    <property type="entry name" value="3-METHYL-2-OXOBUTANOATE HYDROXYMETHYLTRANSFERASE"/>
    <property type="match status" value="1"/>
</dbReference>
<reference evidence="6 7" key="1">
    <citation type="journal article" date="2019" name="Int. J. Syst. Evol. Microbiol.">
        <title>The Global Catalogue of Microorganisms (GCM) 10K type strain sequencing project: providing services to taxonomists for standard genome sequencing and annotation.</title>
        <authorList>
            <consortium name="The Broad Institute Genomics Platform"/>
            <consortium name="The Broad Institute Genome Sequencing Center for Infectious Disease"/>
            <person name="Wu L."/>
            <person name="Ma J."/>
        </authorList>
    </citation>
    <scope>NUCLEOTIDE SEQUENCE [LARGE SCALE GENOMIC DNA]</scope>
    <source>
        <strain evidence="6 7">JCM 15503</strain>
    </source>
</reference>
<feature type="active site" description="Proton acceptor" evidence="5">
    <location>
        <position position="196"/>
    </location>
</feature>
<comment type="subunit">
    <text evidence="2 5">Homodecamer; pentamer of dimers.</text>
</comment>
<comment type="cofactor">
    <cofactor evidence="5">
        <name>Mg(2+)</name>
        <dbReference type="ChEBI" id="CHEBI:18420"/>
    </cofactor>
    <text evidence="5">Binds 1 Mg(2+) ion per subunit.</text>
</comment>
<feature type="binding site" evidence="5">
    <location>
        <position position="127"/>
    </location>
    <ligand>
        <name>3-methyl-2-oxobutanoate</name>
        <dbReference type="ChEBI" id="CHEBI:11851"/>
    </ligand>
</feature>
<dbReference type="PANTHER" id="PTHR20881:SF0">
    <property type="entry name" value="3-METHYL-2-OXOBUTANOATE HYDROXYMETHYLTRANSFERASE"/>
    <property type="match status" value="1"/>
</dbReference>
<comment type="subcellular location">
    <subcellularLocation>
        <location evidence="5">Cytoplasm</location>
    </subcellularLocation>
</comment>
<dbReference type="NCBIfam" id="TIGR00222">
    <property type="entry name" value="panB"/>
    <property type="match status" value="1"/>
</dbReference>
<evidence type="ECO:0000256" key="4">
    <source>
        <dbReference type="ARBA" id="ARBA00022679"/>
    </source>
</evidence>
<keyword evidence="5" id="KW-0963">Cytoplasm</keyword>
<evidence type="ECO:0000256" key="5">
    <source>
        <dbReference type="HAMAP-Rule" id="MF_00156"/>
    </source>
</evidence>
<evidence type="ECO:0000256" key="1">
    <source>
        <dbReference type="ARBA" id="ARBA00008676"/>
    </source>
</evidence>
<sequence>MSLHPAENAAPAAARPVTSLPRLREMAARGEKLTMVTCYDATFAQLLEEASVDTLLVGDSLGNVVQGESSTLPVTLAHMAYHTAAVARAKRNAWLITDMPFGSYEASPQLAMASAVTLMQAGAQMIKLEGGGVTAETVRFLTERGIPVCGHLGLTPQRVHALGGFRIQGREEAAAALLRADAAALADAGAAMLVLELVPSVLARQITEAHPQMMTIGIGAGAGTAGQVLVLHDLLGLTRGRRPRFVRDFTREPGSEGDAPGLSVAQALRRYVVDVKAGLFPDETLHGY</sequence>
<evidence type="ECO:0000256" key="3">
    <source>
        <dbReference type="ARBA" id="ARBA00022655"/>
    </source>
</evidence>
<keyword evidence="3 5" id="KW-0566">Pantothenate biosynthesis</keyword>
<name>A0ABN1K109_9BURK</name>
<evidence type="ECO:0000313" key="7">
    <source>
        <dbReference type="Proteomes" id="UP001500279"/>
    </source>
</evidence>
<feature type="binding site" evidence="5">
    <location>
        <position position="98"/>
    </location>
    <ligand>
        <name>3-methyl-2-oxobutanoate</name>
        <dbReference type="ChEBI" id="CHEBI:11851"/>
    </ligand>
</feature>
<keyword evidence="7" id="KW-1185">Reference proteome</keyword>
<comment type="pathway">
    <text evidence="5">Cofactor biosynthesis; (R)-pantothenate biosynthesis; (R)-pantoate from 3-methyl-2-oxobutanoate: step 1/2.</text>
</comment>
<keyword evidence="4 5" id="KW-0808">Transferase</keyword>
<dbReference type="Gene3D" id="3.20.20.60">
    <property type="entry name" value="Phosphoenolpyruvate-binding domains"/>
    <property type="match status" value="1"/>
</dbReference>
<comment type="similarity">
    <text evidence="1 5">Belongs to the PanB family.</text>
</comment>
<organism evidence="6 7">
    <name type="scientific">Ideonella azotifigens</name>
    <dbReference type="NCBI Taxonomy" id="513160"/>
    <lineage>
        <taxon>Bacteria</taxon>
        <taxon>Pseudomonadati</taxon>
        <taxon>Pseudomonadota</taxon>
        <taxon>Betaproteobacteria</taxon>
        <taxon>Burkholderiales</taxon>
        <taxon>Sphaerotilaceae</taxon>
        <taxon>Ideonella</taxon>
    </lineage>
</organism>
<proteinExistence type="inferred from homology"/>
<dbReference type="InterPro" id="IPR015813">
    <property type="entry name" value="Pyrv/PenolPyrv_kinase-like_dom"/>
</dbReference>
<comment type="caution">
    <text evidence="6">The sequence shown here is derived from an EMBL/GenBank/DDBJ whole genome shotgun (WGS) entry which is preliminary data.</text>
</comment>
<accession>A0ABN1K109</accession>
<keyword evidence="5" id="KW-0460">Magnesium</keyword>
<comment type="catalytic activity">
    <reaction evidence="5">
        <text>(6R)-5,10-methylene-5,6,7,8-tetrahydrofolate + 3-methyl-2-oxobutanoate + H2O = 2-dehydropantoate + (6S)-5,6,7,8-tetrahydrofolate</text>
        <dbReference type="Rhea" id="RHEA:11824"/>
        <dbReference type="ChEBI" id="CHEBI:11561"/>
        <dbReference type="ChEBI" id="CHEBI:11851"/>
        <dbReference type="ChEBI" id="CHEBI:15377"/>
        <dbReference type="ChEBI" id="CHEBI:15636"/>
        <dbReference type="ChEBI" id="CHEBI:57453"/>
        <dbReference type="EC" id="2.1.2.11"/>
    </reaction>
</comment>
<evidence type="ECO:0000256" key="2">
    <source>
        <dbReference type="ARBA" id="ARBA00011424"/>
    </source>
</evidence>
<dbReference type="InterPro" id="IPR003700">
    <property type="entry name" value="Pantoate_hydroxy_MeTrfase"/>
</dbReference>
<evidence type="ECO:0000313" key="6">
    <source>
        <dbReference type="EMBL" id="GAA0751692.1"/>
    </source>
</evidence>
<feature type="binding site" evidence="5">
    <location>
        <position position="59"/>
    </location>
    <ligand>
        <name>Mg(2+)</name>
        <dbReference type="ChEBI" id="CHEBI:18420"/>
    </ligand>
</feature>
<dbReference type="Pfam" id="PF02548">
    <property type="entry name" value="Pantoate_transf"/>
    <property type="match status" value="1"/>
</dbReference>
<dbReference type="EMBL" id="BAAAEW010000014">
    <property type="protein sequence ID" value="GAA0751692.1"/>
    <property type="molecule type" value="Genomic_DNA"/>
</dbReference>
<dbReference type="RefSeq" id="WP_231011478.1">
    <property type="nucleotide sequence ID" value="NZ_BAAAEW010000014.1"/>
</dbReference>
<dbReference type="SUPFAM" id="SSF51621">
    <property type="entry name" value="Phosphoenolpyruvate/pyruvate domain"/>
    <property type="match status" value="1"/>
</dbReference>
<dbReference type="PIRSF" id="PIRSF000388">
    <property type="entry name" value="Pantoate_hydroxy_MeTrfase"/>
    <property type="match status" value="1"/>
</dbReference>
<gene>
    <name evidence="5 6" type="primary">panB</name>
    <name evidence="6" type="ORF">GCM10009107_24720</name>
</gene>
<protein>
    <recommendedName>
        <fullName evidence="5">3-methyl-2-oxobutanoate hydroxymethyltransferase</fullName>
        <ecNumber evidence="5">2.1.2.11</ecNumber>
    </recommendedName>
    <alternativeName>
        <fullName evidence="5">Ketopantoate hydroxymethyltransferase</fullName>
        <shortName evidence="5">KPHMT</shortName>
    </alternativeName>
</protein>
<feature type="binding site" evidence="5">
    <location>
        <begin position="59"/>
        <end position="60"/>
    </location>
    <ligand>
        <name>3-methyl-2-oxobutanoate</name>
        <dbReference type="ChEBI" id="CHEBI:11851"/>
    </ligand>
</feature>
<dbReference type="Proteomes" id="UP001500279">
    <property type="component" value="Unassembled WGS sequence"/>
</dbReference>
<feature type="binding site" evidence="5">
    <location>
        <position position="129"/>
    </location>
    <ligand>
        <name>Mg(2+)</name>
        <dbReference type="ChEBI" id="CHEBI:18420"/>
    </ligand>
</feature>
<feature type="binding site" evidence="5">
    <location>
        <position position="98"/>
    </location>
    <ligand>
        <name>Mg(2+)</name>
        <dbReference type="ChEBI" id="CHEBI:18420"/>
    </ligand>
</feature>